<dbReference type="InterPro" id="IPR004089">
    <property type="entry name" value="MCPsignal_dom"/>
</dbReference>
<dbReference type="SMART" id="SM00304">
    <property type="entry name" value="HAMP"/>
    <property type="match status" value="1"/>
</dbReference>
<dbReference type="CDD" id="cd06225">
    <property type="entry name" value="HAMP"/>
    <property type="match status" value="1"/>
</dbReference>
<dbReference type="Gene3D" id="1.10.287.950">
    <property type="entry name" value="Methyl-accepting chemotaxis protein"/>
    <property type="match status" value="1"/>
</dbReference>
<keyword evidence="9" id="KW-1185">Reference proteome</keyword>
<dbReference type="InterPro" id="IPR047347">
    <property type="entry name" value="YvaQ-like_sensor"/>
</dbReference>
<proteinExistence type="inferred from homology"/>
<dbReference type="GO" id="GO:0007165">
    <property type="term" value="P:signal transduction"/>
    <property type="evidence" value="ECO:0007669"/>
    <property type="project" value="UniProtKB-KW"/>
</dbReference>
<dbReference type="GO" id="GO:0005886">
    <property type="term" value="C:plasma membrane"/>
    <property type="evidence" value="ECO:0007669"/>
    <property type="project" value="TreeGrafter"/>
</dbReference>
<dbReference type="Gene3D" id="6.10.340.10">
    <property type="match status" value="1"/>
</dbReference>
<dbReference type="PROSITE" id="PS50111">
    <property type="entry name" value="CHEMOTAXIS_TRANSDUC_2"/>
    <property type="match status" value="1"/>
</dbReference>
<comment type="caution">
    <text evidence="8">The sequence shown here is derived from an EMBL/GenBank/DDBJ whole genome shotgun (WGS) entry which is preliminary data.</text>
</comment>
<dbReference type="PANTHER" id="PTHR43531">
    <property type="entry name" value="PROTEIN ICFG"/>
    <property type="match status" value="1"/>
</dbReference>
<dbReference type="Proteomes" id="UP000622890">
    <property type="component" value="Unassembled WGS sequence"/>
</dbReference>
<dbReference type="Pfam" id="PF00015">
    <property type="entry name" value="MCPsignal"/>
    <property type="match status" value="1"/>
</dbReference>
<dbReference type="SUPFAM" id="SSF58104">
    <property type="entry name" value="Methyl-accepting chemotaxis protein (MCP) signaling domain"/>
    <property type="match status" value="1"/>
</dbReference>
<evidence type="ECO:0000256" key="4">
    <source>
        <dbReference type="PROSITE-ProRule" id="PRU00284"/>
    </source>
</evidence>
<feature type="domain" description="HAMP" evidence="7">
    <location>
        <begin position="213"/>
        <end position="265"/>
    </location>
</feature>
<evidence type="ECO:0000313" key="8">
    <source>
        <dbReference type="EMBL" id="MBK4733991.1"/>
    </source>
</evidence>
<keyword evidence="5" id="KW-1133">Transmembrane helix</keyword>
<comment type="subcellular location">
    <subcellularLocation>
        <location evidence="1">Membrane</location>
    </subcellularLocation>
</comment>
<keyword evidence="4" id="KW-0807">Transducer</keyword>
<accession>A0A934W0D8</accession>
<keyword evidence="5" id="KW-0812">Transmembrane</keyword>
<organism evidence="8 9">
    <name type="scientific">Noviherbaspirillum pedocola</name>
    <dbReference type="NCBI Taxonomy" id="2801341"/>
    <lineage>
        <taxon>Bacteria</taxon>
        <taxon>Pseudomonadati</taxon>
        <taxon>Pseudomonadota</taxon>
        <taxon>Betaproteobacteria</taxon>
        <taxon>Burkholderiales</taxon>
        <taxon>Oxalobacteraceae</taxon>
        <taxon>Noviherbaspirillum</taxon>
    </lineage>
</organism>
<dbReference type="CDD" id="cd11386">
    <property type="entry name" value="MCP_signal"/>
    <property type="match status" value="1"/>
</dbReference>
<dbReference type="InterPro" id="IPR004090">
    <property type="entry name" value="Chemotax_Me-accpt_rcpt"/>
</dbReference>
<dbReference type="PRINTS" id="PR00260">
    <property type="entry name" value="CHEMTRNSDUCR"/>
</dbReference>
<keyword evidence="5" id="KW-0472">Membrane</keyword>
<evidence type="ECO:0000256" key="1">
    <source>
        <dbReference type="ARBA" id="ARBA00004370"/>
    </source>
</evidence>
<comment type="similarity">
    <text evidence="3">Belongs to the methyl-accepting chemotaxis (MCP) protein family.</text>
</comment>
<evidence type="ECO:0000259" key="7">
    <source>
        <dbReference type="PROSITE" id="PS50885"/>
    </source>
</evidence>
<dbReference type="AlphaFoldDB" id="A0A934W0D8"/>
<dbReference type="InterPro" id="IPR003660">
    <property type="entry name" value="HAMP_dom"/>
</dbReference>
<dbReference type="SMART" id="SM00283">
    <property type="entry name" value="MA"/>
    <property type="match status" value="1"/>
</dbReference>
<evidence type="ECO:0000313" key="9">
    <source>
        <dbReference type="Proteomes" id="UP000622890"/>
    </source>
</evidence>
<evidence type="ECO:0000259" key="6">
    <source>
        <dbReference type="PROSITE" id="PS50111"/>
    </source>
</evidence>
<evidence type="ECO:0000256" key="2">
    <source>
        <dbReference type="ARBA" id="ARBA00022481"/>
    </source>
</evidence>
<feature type="domain" description="Methyl-accepting transducer" evidence="6">
    <location>
        <begin position="270"/>
        <end position="499"/>
    </location>
</feature>
<feature type="transmembrane region" description="Helical" evidence="5">
    <location>
        <begin position="190"/>
        <end position="212"/>
    </location>
</feature>
<protein>
    <submittedName>
        <fullName evidence="8">MCP four helix bundle domain-containing protein</fullName>
    </submittedName>
</protein>
<dbReference type="CDD" id="cd19411">
    <property type="entry name" value="MCP2201-like_sensor"/>
    <property type="match status" value="1"/>
</dbReference>
<dbReference type="FunFam" id="1.10.287.950:FF:000001">
    <property type="entry name" value="Methyl-accepting chemotaxis sensory transducer"/>
    <property type="match status" value="1"/>
</dbReference>
<dbReference type="GO" id="GO:0004888">
    <property type="term" value="F:transmembrane signaling receptor activity"/>
    <property type="evidence" value="ECO:0007669"/>
    <property type="project" value="InterPro"/>
</dbReference>
<dbReference type="GO" id="GO:0006935">
    <property type="term" value="P:chemotaxis"/>
    <property type="evidence" value="ECO:0007669"/>
    <property type="project" value="InterPro"/>
</dbReference>
<evidence type="ECO:0000256" key="3">
    <source>
        <dbReference type="ARBA" id="ARBA00029447"/>
    </source>
</evidence>
<sequence>MNFLTSLRIGNRLAAGFAIVLLLSLVSAGFGMWQLRAMSEKTRLMMEKPLAKERMAADWARNTSSAIRRTSAIAKSTDDSLPAFFAEDIAYTAKSSTEIQKAFEALLESDAEKALFTRVSEARKKYTVARDATVKAKKEGHAAESLRILEQEYLPLSKQYEDGMKELVGYERGAIDALSKQIAEAAQRGLMLQGVFAVLVLALGALCSLLIARSITRPLTDAVAAAERVAAGDLSADIRSSSRDEIGALLTALGAMSANLRSTVAQVRDGAEAIAAGSTEIATGNMDLSARTEQQASSLEETASSMEELTSTVRQNADNARQANGLALAASEVAERGGAVVSQVVATMNDIDAASRRIADIIGTIDGIAFQTNILALNAAVEAARAGEQGRGFAVVASEVRSLAQRSASAAHEIKALISDSVAKVDTGSQLVNQAGATIEEVVQSVRRVTDIMAEITAASSEQSAGIEQVNGAVTQMDAVTQQNAALVEQAAAAAGSLQEQAAALARLVSSFRLA</sequence>
<dbReference type="InterPro" id="IPR024478">
    <property type="entry name" value="HlyB_4HB_MCP"/>
</dbReference>
<dbReference type="Pfam" id="PF12729">
    <property type="entry name" value="4HB_MCP_1"/>
    <property type="match status" value="1"/>
</dbReference>
<dbReference type="RefSeq" id="WP_200590693.1">
    <property type="nucleotide sequence ID" value="NZ_JAEPBG010000001.1"/>
</dbReference>
<keyword evidence="2" id="KW-0488">Methylation</keyword>
<dbReference type="PROSITE" id="PS50885">
    <property type="entry name" value="HAMP"/>
    <property type="match status" value="1"/>
</dbReference>
<dbReference type="Pfam" id="PF00672">
    <property type="entry name" value="HAMP"/>
    <property type="match status" value="1"/>
</dbReference>
<dbReference type="PANTHER" id="PTHR43531:SF14">
    <property type="entry name" value="METHYL-ACCEPTING CHEMOTAXIS PROTEIN I-RELATED"/>
    <property type="match status" value="1"/>
</dbReference>
<feature type="transmembrane region" description="Helical" evidence="5">
    <location>
        <begin position="12"/>
        <end position="35"/>
    </location>
</feature>
<name>A0A934W0D8_9BURK</name>
<evidence type="ECO:0000256" key="5">
    <source>
        <dbReference type="SAM" id="Phobius"/>
    </source>
</evidence>
<dbReference type="EMBL" id="JAEPBG010000001">
    <property type="protein sequence ID" value="MBK4733991.1"/>
    <property type="molecule type" value="Genomic_DNA"/>
</dbReference>
<reference evidence="8" key="1">
    <citation type="submission" date="2021-01" db="EMBL/GenBank/DDBJ databases">
        <title>Genome sequence of strain Noviherbaspirillum sp. DKR-6.</title>
        <authorList>
            <person name="Chaudhary D.K."/>
        </authorList>
    </citation>
    <scope>NUCLEOTIDE SEQUENCE</scope>
    <source>
        <strain evidence="8">DKR-6</strain>
    </source>
</reference>
<gene>
    <name evidence="8" type="ORF">JJB74_05140</name>
</gene>
<dbReference type="InterPro" id="IPR051310">
    <property type="entry name" value="MCP_chemotaxis"/>
</dbReference>